<comment type="similarity">
    <text evidence="1">Belongs to the SRR1 family.</text>
</comment>
<sequence length="298" mass="35252">MQRLNVDSNQNVEKTNDFRYNNSKLNKKKRRGRKSRSERENTFEDVISYVEEKRQALMENAFYQELEENIKIKILPPNRPTLVDIVCYGIGSIEKSYRSQYQFALLLILKNLLKITSKIYVYDPVLTEVDIEVLTYFNVELIKTNEKAKRTISNQTLFYMPHCPLGLYDNLISANWERKKLENIIIFGNRLEFYGESMTKTTFNRKAPYISQISLSKLFGCSHFQHVYVSLTILLLYALKILKSFPFPSNITTVTDNIFNDLSWQWFRMGNEDDEDFEFWCEIQKVGEDDLEDDLEII</sequence>
<reference evidence="4" key="1">
    <citation type="submission" date="2021-06" db="EMBL/GenBank/DDBJ databases">
        <authorList>
            <person name="Kallberg Y."/>
            <person name="Tangrot J."/>
            <person name="Rosling A."/>
        </authorList>
    </citation>
    <scope>NUCLEOTIDE SEQUENCE</scope>
    <source>
        <strain evidence="4">CL551</strain>
    </source>
</reference>
<comment type="caution">
    <text evidence="4">The sequence shown here is derived from an EMBL/GenBank/DDBJ whole genome shotgun (WGS) entry which is preliminary data.</text>
</comment>
<dbReference type="AlphaFoldDB" id="A0A9N8VHB0"/>
<dbReference type="EMBL" id="CAJVPV010000244">
    <property type="protein sequence ID" value="CAG8448321.1"/>
    <property type="molecule type" value="Genomic_DNA"/>
</dbReference>
<evidence type="ECO:0000256" key="2">
    <source>
        <dbReference type="SAM" id="MobiDB-lite"/>
    </source>
</evidence>
<accession>A0A9N8VHB0</accession>
<organism evidence="4 5">
    <name type="scientific">Acaulospora morrowiae</name>
    <dbReference type="NCBI Taxonomy" id="94023"/>
    <lineage>
        <taxon>Eukaryota</taxon>
        <taxon>Fungi</taxon>
        <taxon>Fungi incertae sedis</taxon>
        <taxon>Mucoromycota</taxon>
        <taxon>Glomeromycotina</taxon>
        <taxon>Glomeromycetes</taxon>
        <taxon>Diversisporales</taxon>
        <taxon>Acaulosporaceae</taxon>
        <taxon>Acaulospora</taxon>
    </lineage>
</organism>
<evidence type="ECO:0000313" key="4">
    <source>
        <dbReference type="EMBL" id="CAG8448321.1"/>
    </source>
</evidence>
<proteinExistence type="inferred from homology"/>
<gene>
    <name evidence="4" type="ORF">AMORRO_LOCUS760</name>
</gene>
<dbReference type="Proteomes" id="UP000789342">
    <property type="component" value="Unassembled WGS sequence"/>
</dbReference>
<dbReference type="InterPro" id="IPR012942">
    <property type="entry name" value="SRR1-like"/>
</dbReference>
<evidence type="ECO:0000259" key="3">
    <source>
        <dbReference type="Pfam" id="PF07985"/>
    </source>
</evidence>
<feature type="domain" description="SRR1-like" evidence="3">
    <location>
        <begin position="77"/>
        <end position="266"/>
    </location>
</feature>
<dbReference type="OrthoDB" id="551431at2759"/>
<keyword evidence="5" id="KW-1185">Reference proteome</keyword>
<name>A0A9N8VHB0_9GLOM</name>
<feature type="compositionally biased region" description="Polar residues" evidence="2">
    <location>
        <begin position="1"/>
        <end position="13"/>
    </location>
</feature>
<dbReference type="PANTHER" id="PTHR28626">
    <property type="entry name" value="SRR1-LIKE PROTEIN"/>
    <property type="match status" value="1"/>
</dbReference>
<protein>
    <submittedName>
        <fullName evidence="4">157_t:CDS:1</fullName>
    </submittedName>
</protein>
<dbReference type="GO" id="GO:0005634">
    <property type="term" value="C:nucleus"/>
    <property type="evidence" value="ECO:0007669"/>
    <property type="project" value="TreeGrafter"/>
</dbReference>
<evidence type="ECO:0000313" key="5">
    <source>
        <dbReference type="Proteomes" id="UP000789342"/>
    </source>
</evidence>
<dbReference type="Pfam" id="PF07985">
    <property type="entry name" value="SRR1"/>
    <property type="match status" value="1"/>
</dbReference>
<evidence type="ECO:0000256" key="1">
    <source>
        <dbReference type="ARBA" id="ARBA00009856"/>
    </source>
</evidence>
<feature type="compositionally biased region" description="Basic residues" evidence="2">
    <location>
        <begin position="25"/>
        <end position="34"/>
    </location>
</feature>
<dbReference type="GO" id="GO:0005737">
    <property type="term" value="C:cytoplasm"/>
    <property type="evidence" value="ECO:0007669"/>
    <property type="project" value="TreeGrafter"/>
</dbReference>
<feature type="region of interest" description="Disordered" evidence="2">
    <location>
        <begin position="1"/>
        <end position="39"/>
    </location>
</feature>
<dbReference type="PANTHER" id="PTHR28626:SF3">
    <property type="entry name" value="SRR1-LIKE PROTEIN"/>
    <property type="match status" value="1"/>
</dbReference>
<dbReference type="InterPro" id="IPR040044">
    <property type="entry name" value="SRR1L"/>
</dbReference>